<dbReference type="Gene3D" id="3.40.50.300">
    <property type="entry name" value="P-loop containing nucleotide triphosphate hydrolases"/>
    <property type="match status" value="1"/>
</dbReference>
<dbReference type="InterPro" id="IPR013611">
    <property type="entry name" value="Transp-assoc_OB_typ2"/>
</dbReference>
<feature type="region of interest" description="Disordered" evidence="5">
    <location>
        <begin position="317"/>
        <end position="336"/>
    </location>
</feature>
<proteinExistence type="predicted"/>
<gene>
    <name evidence="7" type="ORF">D8I35_06020</name>
</gene>
<dbReference type="InterPro" id="IPR003439">
    <property type="entry name" value="ABC_transporter-like_ATP-bd"/>
</dbReference>
<organism evidence="7 8">
    <name type="scientific">Corticibacter populi</name>
    <dbReference type="NCBI Taxonomy" id="1550736"/>
    <lineage>
        <taxon>Bacteria</taxon>
        <taxon>Pseudomonadati</taxon>
        <taxon>Pseudomonadota</taxon>
        <taxon>Betaproteobacteria</taxon>
        <taxon>Burkholderiales</taxon>
        <taxon>Comamonadaceae</taxon>
        <taxon>Corticibacter</taxon>
    </lineage>
</organism>
<evidence type="ECO:0000256" key="2">
    <source>
        <dbReference type="ARBA" id="ARBA00022475"/>
    </source>
</evidence>
<dbReference type="Pfam" id="PF08402">
    <property type="entry name" value="TOBE_2"/>
    <property type="match status" value="1"/>
</dbReference>
<keyword evidence="4 7" id="KW-0067">ATP-binding</keyword>
<dbReference type="GO" id="GO:0022857">
    <property type="term" value="F:transmembrane transporter activity"/>
    <property type="evidence" value="ECO:0007669"/>
    <property type="project" value="InterPro"/>
</dbReference>
<feature type="domain" description="ABC transporter" evidence="6">
    <location>
        <begin position="22"/>
        <end position="256"/>
    </location>
</feature>
<dbReference type="PANTHER" id="PTHR42781:SF4">
    <property type="entry name" value="SPERMIDINE_PUTRESCINE IMPORT ATP-BINDING PROTEIN POTA"/>
    <property type="match status" value="1"/>
</dbReference>
<dbReference type="PROSITE" id="PS50893">
    <property type="entry name" value="ABC_TRANSPORTER_2"/>
    <property type="match status" value="1"/>
</dbReference>
<comment type="caution">
    <text evidence="7">The sequence shown here is derived from an EMBL/GenBank/DDBJ whole genome shotgun (WGS) entry which is preliminary data.</text>
</comment>
<name>A0A3M6R089_9BURK</name>
<dbReference type="Proteomes" id="UP000278006">
    <property type="component" value="Unassembled WGS sequence"/>
</dbReference>
<dbReference type="GO" id="GO:0016887">
    <property type="term" value="F:ATP hydrolysis activity"/>
    <property type="evidence" value="ECO:0007669"/>
    <property type="project" value="InterPro"/>
</dbReference>
<dbReference type="EMBL" id="RDQO01000001">
    <property type="protein sequence ID" value="RMX08621.1"/>
    <property type="molecule type" value="Genomic_DNA"/>
</dbReference>
<dbReference type="InterPro" id="IPR027417">
    <property type="entry name" value="P-loop_NTPase"/>
</dbReference>
<evidence type="ECO:0000256" key="4">
    <source>
        <dbReference type="ARBA" id="ARBA00022840"/>
    </source>
</evidence>
<evidence type="ECO:0000256" key="1">
    <source>
        <dbReference type="ARBA" id="ARBA00022448"/>
    </source>
</evidence>
<dbReference type="InterPro" id="IPR050093">
    <property type="entry name" value="ABC_SmlMolc_Importer"/>
</dbReference>
<dbReference type="OrthoDB" id="5298774at2"/>
<evidence type="ECO:0000259" key="6">
    <source>
        <dbReference type="PROSITE" id="PS50893"/>
    </source>
</evidence>
<dbReference type="SMART" id="SM00382">
    <property type="entry name" value="AAA"/>
    <property type="match status" value="1"/>
</dbReference>
<evidence type="ECO:0000313" key="7">
    <source>
        <dbReference type="EMBL" id="RMX08621.1"/>
    </source>
</evidence>
<dbReference type="Pfam" id="PF00005">
    <property type="entry name" value="ABC_tran"/>
    <property type="match status" value="1"/>
</dbReference>
<dbReference type="GO" id="GO:0043190">
    <property type="term" value="C:ATP-binding cassette (ABC) transporter complex"/>
    <property type="evidence" value="ECO:0007669"/>
    <property type="project" value="InterPro"/>
</dbReference>
<dbReference type="GO" id="GO:0015697">
    <property type="term" value="P:quaternary ammonium group transport"/>
    <property type="evidence" value="ECO:0007669"/>
    <property type="project" value="UniProtKB-ARBA"/>
</dbReference>
<dbReference type="FunFam" id="3.40.50.300:FF:000425">
    <property type="entry name" value="Probable ABC transporter, ATP-binding subunit"/>
    <property type="match status" value="1"/>
</dbReference>
<keyword evidence="2" id="KW-1003">Cell membrane</keyword>
<dbReference type="GO" id="GO:0005524">
    <property type="term" value="F:ATP binding"/>
    <property type="evidence" value="ECO:0007669"/>
    <property type="project" value="UniProtKB-KW"/>
</dbReference>
<dbReference type="PANTHER" id="PTHR42781">
    <property type="entry name" value="SPERMIDINE/PUTRESCINE IMPORT ATP-BINDING PROTEIN POTA"/>
    <property type="match status" value="1"/>
</dbReference>
<protein>
    <submittedName>
        <fullName evidence="7">ABC transporter ATP-binding protein</fullName>
    </submittedName>
</protein>
<dbReference type="InterPro" id="IPR017871">
    <property type="entry name" value="ABC_transporter-like_CS"/>
</dbReference>
<keyword evidence="8" id="KW-1185">Reference proteome</keyword>
<keyword evidence="1" id="KW-0813">Transport</keyword>
<dbReference type="SUPFAM" id="SSF52540">
    <property type="entry name" value="P-loop containing nucleoside triphosphate hydrolases"/>
    <property type="match status" value="1"/>
</dbReference>
<evidence type="ECO:0000256" key="3">
    <source>
        <dbReference type="ARBA" id="ARBA00022741"/>
    </source>
</evidence>
<evidence type="ECO:0000313" key="8">
    <source>
        <dbReference type="Proteomes" id="UP000278006"/>
    </source>
</evidence>
<feature type="compositionally biased region" description="Low complexity" evidence="5">
    <location>
        <begin position="323"/>
        <end position="336"/>
    </location>
</feature>
<keyword evidence="2" id="KW-0472">Membrane</keyword>
<dbReference type="RefSeq" id="WP_122226747.1">
    <property type="nucleotide sequence ID" value="NZ_RDQO01000001.1"/>
</dbReference>
<evidence type="ECO:0000256" key="5">
    <source>
        <dbReference type="SAM" id="MobiDB-lite"/>
    </source>
</evidence>
<sequence>MAQLTPFSPSSASSPQAARPHLVLQQLRRSYGHHTVVRDLNLQVARGQFLALLGPSGCGKTTTLRMIAGFEQPDGGSIQLDGRLLANATTSVPPEARGMGMVFQSYALWPHMSVADNVGYALRLRGMRGEDYRRAVNEALEQVELADKSEAMPQQLSGGQKQRVALARCIAAKPQLILLDEPLANLDRHLRRTMEAAFRQLHRHSGATFIYVTHDQGEAMALADEIAVMHAGQLVQRASPQKLYQTPRSTWLARFIGQGSVLRIEAPGNRRSSPPATSGLLQEPAVIHMALRHAHADSLKPQQHILVRPEHVSLQAATPVASATPDAQTAPEAAAPTDAALSGKVLDCVFKGERFEVEVLLQLATPQRLLGYASQHLIAGQAVRVSIRQAWCLLDEPAG</sequence>
<accession>A0A3M6R089</accession>
<dbReference type="PROSITE" id="PS00211">
    <property type="entry name" value="ABC_TRANSPORTER_1"/>
    <property type="match status" value="1"/>
</dbReference>
<dbReference type="AlphaFoldDB" id="A0A3M6R089"/>
<dbReference type="InterPro" id="IPR003593">
    <property type="entry name" value="AAA+_ATPase"/>
</dbReference>
<keyword evidence="3" id="KW-0547">Nucleotide-binding</keyword>
<reference evidence="7 8" key="1">
    <citation type="submission" date="2018-10" db="EMBL/GenBank/DDBJ databases">
        <title>Draft genome of Cortibacter populi DSM10536.</title>
        <authorList>
            <person name="Bernier A.-M."/>
            <person name="Bernard K."/>
        </authorList>
    </citation>
    <scope>NUCLEOTIDE SEQUENCE [LARGE SCALE GENOMIC DNA]</scope>
    <source>
        <strain evidence="7 8">DSM 105136</strain>
    </source>
</reference>